<evidence type="ECO:0000313" key="4">
    <source>
        <dbReference type="Proteomes" id="UP000076532"/>
    </source>
</evidence>
<feature type="transmembrane region" description="Helical" evidence="2">
    <location>
        <begin position="84"/>
        <end position="104"/>
    </location>
</feature>
<feature type="compositionally biased region" description="Low complexity" evidence="1">
    <location>
        <begin position="47"/>
        <end position="59"/>
    </location>
</feature>
<dbReference type="Proteomes" id="UP000076532">
    <property type="component" value="Unassembled WGS sequence"/>
</dbReference>
<organism evidence="3 4">
    <name type="scientific">Athelia psychrophila</name>
    <dbReference type="NCBI Taxonomy" id="1759441"/>
    <lineage>
        <taxon>Eukaryota</taxon>
        <taxon>Fungi</taxon>
        <taxon>Dikarya</taxon>
        <taxon>Basidiomycota</taxon>
        <taxon>Agaricomycotina</taxon>
        <taxon>Agaricomycetes</taxon>
        <taxon>Agaricomycetidae</taxon>
        <taxon>Atheliales</taxon>
        <taxon>Atheliaceae</taxon>
        <taxon>Athelia</taxon>
    </lineage>
</organism>
<keyword evidence="2" id="KW-1133">Transmembrane helix</keyword>
<proteinExistence type="predicted"/>
<evidence type="ECO:0000256" key="1">
    <source>
        <dbReference type="SAM" id="MobiDB-lite"/>
    </source>
</evidence>
<evidence type="ECO:0000256" key="2">
    <source>
        <dbReference type="SAM" id="Phobius"/>
    </source>
</evidence>
<keyword evidence="2" id="KW-0812">Transmembrane</keyword>
<evidence type="ECO:0000313" key="3">
    <source>
        <dbReference type="EMBL" id="KZP13144.1"/>
    </source>
</evidence>
<keyword evidence="4" id="KW-1185">Reference proteome</keyword>
<sequence length="159" mass="17839">MTHSRHRVILQPELVIAADTHESSLWPTFNPRVNIGKCSSPRTVLPSASSRKTTSTTSCDRSRSRSCSLELAPWEIPGKNRRNVWWGIAGSPYTISAMFSLMWMSSLTAMGWHMSRGAGCRLVVDTTGLSPSPTSSTSYSRSPRRPDIWMMQCYRNCVR</sequence>
<protein>
    <submittedName>
        <fullName evidence="3">Uncharacterized protein</fullName>
    </submittedName>
</protein>
<gene>
    <name evidence="3" type="ORF">FIBSPDRAFT_869582</name>
</gene>
<dbReference type="EMBL" id="KV417637">
    <property type="protein sequence ID" value="KZP13144.1"/>
    <property type="molecule type" value="Genomic_DNA"/>
</dbReference>
<name>A0A166BZR4_9AGAM</name>
<accession>A0A166BZR4</accession>
<dbReference type="AlphaFoldDB" id="A0A166BZR4"/>
<feature type="region of interest" description="Disordered" evidence="1">
    <location>
        <begin position="41"/>
        <end position="61"/>
    </location>
</feature>
<keyword evidence="2" id="KW-0472">Membrane</keyword>
<reference evidence="3 4" key="1">
    <citation type="journal article" date="2016" name="Mol. Biol. Evol.">
        <title>Comparative Genomics of Early-Diverging Mushroom-Forming Fungi Provides Insights into the Origins of Lignocellulose Decay Capabilities.</title>
        <authorList>
            <person name="Nagy L.G."/>
            <person name="Riley R."/>
            <person name="Tritt A."/>
            <person name="Adam C."/>
            <person name="Daum C."/>
            <person name="Floudas D."/>
            <person name="Sun H."/>
            <person name="Yadav J.S."/>
            <person name="Pangilinan J."/>
            <person name="Larsson K.H."/>
            <person name="Matsuura K."/>
            <person name="Barry K."/>
            <person name="Labutti K."/>
            <person name="Kuo R."/>
            <person name="Ohm R.A."/>
            <person name="Bhattacharya S.S."/>
            <person name="Shirouzu T."/>
            <person name="Yoshinaga Y."/>
            <person name="Martin F.M."/>
            <person name="Grigoriev I.V."/>
            <person name="Hibbett D.S."/>
        </authorList>
    </citation>
    <scope>NUCLEOTIDE SEQUENCE [LARGE SCALE GENOMIC DNA]</scope>
    <source>
        <strain evidence="3 4">CBS 109695</strain>
    </source>
</reference>